<dbReference type="PANTHER" id="PTHR23150:SF19">
    <property type="entry name" value="FORMYLGLYCINE-GENERATING ENZYME"/>
    <property type="match status" value="1"/>
</dbReference>
<accession>A0ABV7YYY2</accession>
<reference evidence="3" key="1">
    <citation type="journal article" date="2019" name="Int. J. Syst. Evol. Microbiol.">
        <title>The Global Catalogue of Microorganisms (GCM) 10K type strain sequencing project: providing services to taxonomists for standard genome sequencing and annotation.</title>
        <authorList>
            <consortium name="The Broad Institute Genomics Platform"/>
            <consortium name="The Broad Institute Genome Sequencing Center for Infectious Disease"/>
            <person name="Wu L."/>
            <person name="Ma J."/>
        </authorList>
    </citation>
    <scope>NUCLEOTIDE SEQUENCE [LARGE SCALE GENOMIC DNA]</scope>
    <source>
        <strain evidence="3">CECT 7956</strain>
    </source>
</reference>
<comment type="caution">
    <text evidence="2">The sequence shown here is derived from an EMBL/GenBank/DDBJ whole genome shotgun (WGS) entry which is preliminary data.</text>
</comment>
<dbReference type="InterPro" id="IPR051043">
    <property type="entry name" value="Sulfatase_Mod_Factor_Kinase"/>
</dbReference>
<dbReference type="EMBL" id="JBHRYQ010000001">
    <property type="protein sequence ID" value="MFC3811162.1"/>
    <property type="molecule type" value="Genomic_DNA"/>
</dbReference>
<dbReference type="RefSeq" id="WP_379837926.1">
    <property type="nucleotide sequence ID" value="NZ_JBHRYQ010000001.1"/>
</dbReference>
<feature type="domain" description="Sulfatase-modifying factor enzyme-like" evidence="1">
    <location>
        <begin position="44"/>
        <end position="235"/>
    </location>
</feature>
<proteinExistence type="predicted"/>
<dbReference type="InterPro" id="IPR016187">
    <property type="entry name" value="CTDL_fold"/>
</dbReference>
<evidence type="ECO:0000313" key="3">
    <source>
        <dbReference type="Proteomes" id="UP001595616"/>
    </source>
</evidence>
<keyword evidence="3" id="KW-1185">Reference proteome</keyword>
<gene>
    <name evidence="2" type="ORF">ACFOOI_10890</name>
</gene>
<name>A0ABV7YYY2_9BACT</name>
<organism evidence="2 3">
    <name type="scientific">Lacihabitans lacunae</name>
    <dbReference type="NCBI Taxonomy" id="1028214"/>
    <lineage>
        <taxon>Bacteria</taxon>
        <taxon>Pseudomonadati</taxon>
        <taxon>Bacteroidota</taxon>
        <taxon>Cytophagia</taxon>
        <taxon>Cytophagales</taxon>
        <taxon>Leadbetterellaceae</taxon>
        <taxon>Lacihabitans</taxon>
    </lineage>
</organism>
<dbReference type="InterPro" id="IPR005532">
    <property type="entry name" value="SUMF_dom"/>
</dbReference>
<evidence type="ECO:0000313" key="2">
    <source>
        <dbReference type="EMBL" id="MFC3811162.1"/>
    </source>
</evidence>
<dbReference type="Gene3D" id="3.90.1580.10">
    <property type="entry name" value="paralog of FGE (formylglycine-generating enzyme)"/>
    <property type="match status" value="1"/>
</dbReference>
<evidence type="ECO:0000259" key="1">
    <source>
        <dbReference type="Pfam" id="PF03781"/>
    </source>
</evidence>
<dbReference type="SUPFAM" id="SSF56436">
    <property type="entry name" value="C-type lectin-like"/>
    <property type="match status" value="1"/>
</dbReference>
<dbReference type="Proteomes" id="UP001595616">
    <property type="component" value="Unassembled WGS sequence"/>
</dbReference>
<dbReference type="Pfam" id="PF03781">
    <property type="entry name" value="FGE-sulfatase"/>
    <property type="match status" value="1"/>
</dbReference>
<sequence>MKKLLFLLPILTLFSFNKEKLSDPIKKHLKAYAKIPEGDAFIKQRKVHVDEFYISKTETTNQEYVAFLEDIKSTNPELYQKSLPDTTVWSSKENVNQGFVNAYLRHPGFRTSPVVGISYRQAENYCKWIETKLNENLNEGLKIKVSLPTEAEWVRAARGDEHTKIFTWGGPYLQDSKGKALANFKKENIKYLNELRTSAPERNLFTASVFSFAPNKFGVYQMCGNVAELTKEPDTIKGGAWDTNADELQIDAKNDLKAPSKSVGFRIAVKIL</sequence>
<dbReference type="InterPro" id="IPR042095">
    <property type="entry name" value="SUMF_sf"/>
</dbReference>
<protein>
    <submittedName>
        <fullName evidence="2">Formylglycine-generating enzyme family protein</fullName>
    </submittedName>
</protein>
<dbReference type="PANTHER" id="PTHR23150">
    <property type="entry name" value="SULFATASE MODIFYING FACTOR 1, 2"/>
    <property type="match status" value="1"/>
</dbReference>